<organism evidence="1 2">
    <name type="scientific">Tetrahymena thermophila (strain SB210)</name>
    <dbReference type="NCBI Taxonomy" id="312017"/>
    <lineage>
        <taxon>Eukaryota</taxon>
        <taxon>Sar</taxon>
        <taxon>Alveolata</taxon>
        <taxon>Ciliophora</taxon>
        <taxon>Intramacronucleata</taxon>
        <taxon>Oligohymenophorea</taxon>
        <taxon>Hymenostomatida</taxon>
        <taxon>Tetrahymenina</taxon>
        <taxon>Tetrahymenidae</taxon>
        <taxon>Tetrahymena</taxon>
    </lineage>
</organism>
<reference evidence="2" key="1">
    <citation type="journal article" date="2006" name="PLoS Biol.">
        <title>Macronuclear genome sequence of the ciliate Tetrahymena thermophila, a model eukaryote.</title>
        <authorList>
            <person name="Eisen J.A."/>
            <person name="Coyne R.S."/>
            <person name="Wu M."/>
            <person name="Wu D."/>
            <person name="Thiagarajan M."/>
            <person name="Wortman J.R."/>
            <person name="Badger J.H."/>
            <person name="Ren Q."/>
            <person name="Amedeo P."/>
            <person name="Jones K.M."/>
            <person name="Tallon L.J."/>
            <person name="Delcher A.L."/>
            <person name="Salzberg S.L."/>
            <person name="Silva J.C."/>
            <person name="Haas B.J."/>
            <person name="Majoros W.H."/>
            <person name="Farzad M."/>
            <person name="Carlton J.M."/>
            <person name="Smith R.K. Jr."/>
            <person name="Garg J."/>
            <person name="Pearlman R.E."/>
            <person name="Karrer K.M."/>
            <person name="Sun L."/>
            <person name="Manning G."/>
            <person name="Elde N.C."/>
            <person name="Turkewitz A.P."/>
            <person name="Asai D.J."/>
            <person name="Wilkes D.E."/>
            <person name="Wang Y."/>
            <person name="Cai H."/>
            <person name="Collins K."/>
            <person name="Stewart B.A."/>
            <person name="Lee S.R."/>
            <person name="Wilamowska K."/>
            <person name="Weinberg Z."/>
            <person name="Ruzzo W.L."/>
            <person name="Wloga D."/>
            <person name="Gaertig J."/>
            <person name="Frankel J."/>
            <person name="Tsao C.-C."/>
            <person name="Gorovsky M.A."/>
            <person name="Keeling P.J."/>
            <person name="Waller R.F."/>
            <person name="Patron N.J."/>
            <person name="Cherry J.M."/>
            <person name="Stover N.A."/>
            <person name="Krieger C.J."/>
            <person name="del Toro C."/>
            <person name="Ryder H.F."/>
            <person name="Williamson S.C."/>
            <person name="Barbeau R.A."/>
            <person name="Hamilton E.P."/>
            <person name="Orias E."/>
        </authorList>
    </citation>
    <scope>NUCLEOTIDE SEQUENCE [LARGE SCALE GENOMIC DNA]</scope>
    <source>
        <strain evidence="2">SB210</strain>
    </source>
</reference>
<evidence type="ECO:0000313" key="1">
    <source>
        <dbReference type="EMBL" id="EWS71735.1"/>
    </source>
</evidence>
<sequence>MLFTSKSSQLEIMSIQLLFYQFYHYPQIFMQRDPIHNCLLYHKLLIILVYTHPKNTQLFPFDSLSSQNKYTFVLSSSNFDRVYFTIENSTKILSFVLYNYTININIQEYKWVQQKQIFRVRIFSDQYILWNLCFG</sequence>
<dbReference type="AlphaFoldDB" id="W7WXZ6"/>
<keyword evidence="2" id="KW-1185">Reference proteome</keyword>
<dbReference type="KEGG" id="tet:TTHERM_000760232"/>
<dbReference type="GeneID" id="24440553"/>
<dbReference type="EMBL" id="GG662440">
    <property type="protein sequence ID" value="EWS71735.1"/>
    <property type="molecule type" value="Genomic_DNA"/>
</dbReference>
<name>W7WXZ6_TETTS</name>
<dbReference type="Proteomes" id="UP000009168">
    <property type="component" value="Unassembled WGS sequence"/>
</dbReference>
<protein>
    <submittedName>
        <fullName evidence="1">Uncharacterized protein</fullName>
    </submittedName>
</protein>
<evidence type="ECO:0000313" key="2">
    <source>
        <dbReference type="Proteomes" id="UP000009168"/>
    </source>
</evidence>
<gene>
    <name evidence="1" type="ORF">TTHERM_000760232</name>
</gene>
<dbReference type="RefSeq" id="XP_012655721.1">
    <property type="nucleotide sequence ID" value="XM_012800267.1"/>
</dbReference>
<dbReference type="InParanoid" id="W7WXZ6"/>
<accession>W7WXZ6</accession>
<proteinExistence type="predicted"/>